<organism evidence="4 5">
    <name type="scientific">Dehalobacter restrictus</name>
    <dbReference type="NCBI Taxonomy" id="55583"/>
    <lineage>
        <taxon>Bacteria</taxon>
        <taxon>Bacillati</taxon>
        <taxon>Bacillota</taxon>
        <taxon>Clostridia</taxon>
        <taxon>Eubacteriales</taxon>
        <taxon>Desulfitobacteriaceae</taxon>
        <taxon>Dehalobacter</taxon>
    </lineage>
</organism>
<feature type="transmembrane region" description="Helical" evidence="2">
    <location>
        <begin position="404"/>
        <end position="429"/>
    </location>
</feature>
<keyword evidence="2" id="KW-1133">Transmembrane helix</keyword>
<evidence type="ECO:0000313" key="4">
    <source>
        <dbReference type="EMBL" id="QHA00456.1"/>
    </source>
</evidence>
<proteinExistence type="predicted"/>
<accession>A0A857DJW9</accession>
<keyword evidence="2" id="KW-0472">Membrane</keyword>
<name>A0A857DJW9_9FIRM</name>
<dbReference type="Pfam" id="PF14257">
    <property type="entry name" value="DUF4349"/>
    <property type="match status" value="1"/>
</dbReference>
<keyword evidence="2" id="KW-0812">Transmembrane</keyword>
<dbReference type="Proteomes" id="UP000430508">
    <property type="component" value="Chromosome"/>
</dbReference>
<evidence type="ECO:0000313" key="5">
    <source>
        <dbReference type="Proteomes" id="UP000430508"/>
    </source>
</evidence>
<evidence type="ECO:0000256" key="1">
    <source>
        <dbReference type="SAM" id="Coils"/>
    </source>
</evidence>
<sequence length="451" mass="50424">MSEDKIKAMWEEDGDLMRLKKFFGYVYQDDGLKERIKDKTRGKILDSVKSQPLENMTFVAAETSTGINNETNKEASTEKSTPVQQAALKANRFGTLVARIRNRLLYGNKKAFVLIGCATVIVLAVGLGVNGILMDDGWHEQVNWQQASSVNAAKDMVDEPAASPDAGVAVESGGGVADSRNTLSPSFAGSAAQKKSSENSVPGGSAAYDFSRQKIIYSLDVFMKADDVAAAAKAIEEKTEALGGYIAESTRSNYDNSVTAFLSLRIPAKQFQTFQDSIPQFGTIVNQHQYTEDVSTAYFDTETRLRSWEAQEQRYLEILQKANSVEDILKIENSLATVRQEIESLKGQLKYYDNRVEYSQFTINIEQARNDLTVNNPWQPISLKNTLIAVKNALIKTVSFLWNALNYVLVFIGYALPVLAVLLLIWLVCRIIRKRRMLSEKSFRRNKEDEE</sequence>
<keyword evidence="1" id="KW-0175">Coiled coil</keyword>
<evidence type="ECO:0000259" key="3">
    <source>
        <dbReference type="Pfam" id="PF14257"/>
    </source>
</evidence>
<feature type="transmembrane region" description="Helical" evidence="2">
    <location>
        <begin position="111"/>
        <end position="133"/>
    </location>
</feature>
<dbReference type="InterPro" id="IPR025645">
    <property type="entry name" value="DUF4349"/>
</dbReference>
<reference evidence="4 5" key="1">
    <citation type="submission" date="2019-12" db="EMBL/GenBank/DDBJ databases">
        <title>Sequence classification of anaerobic respiratory reductive dehalogenases: First we see many, then we see few.</title>
        <authorList>
            <person name="Molenda O."/>
            <person name="Puentes Jacome L.A."/>
            <person name="Cao X."/>
            <person name="Nesbo C.L."/>
            <person name="Tang S."/>
            <person name="Morson N."/>
            <person name="Patron J."/>
            <person name="Lomheim L."/>
            <person name="Wishart D.S."/>
            <person name="Edwards E.A."/>
        </authorList>
    </citation>
    <scope>NUCLEOTIDE SEQUENCE [LARGE SCALE GENOMIC DNA]</scope>
    <source>
        <strain evidence="4 5">12DCA</strain>
    </source>
</reference>
<feature type="domain" description="DUF4349" evidence="3">
    <location>
        <begin position="213"/>
        <end position="430"/>
    </location>
</feature>
<evidence type="ECO:0000256" key="2">
    <source>
        <dbReference type="SAM" id="Phobius"/>
    </source>
</evidence>
<gene>
    <name evidence="4" type="ORF">GQ588_07350</name>
</gene>
<dbReference type="EMBL" id="CP046996">
    <property type="protein sequence ID" value="QHA00456.1"/>
    <property type="molecule type" value="Genomic_DNA"/>
</dbReference>
<dbReference type="AlphaFoldDB" id="A0A857DJW9"/>
<feature type="coiled-coil region" evidence="1">
    <location>
        <begin position="328"/>
        <end position="355"/>
    </location>
</feature>
<protein>
    <submittedName>
        <fullName evidence="4">DUF4349 domain-containing protein</fullName>
    </submittedName>
</protein>
<dbReference type="RefSeq" id="WP_019225510.1">
    <property type="nucleotide sequence ID" value="NZ_CP046996.1"/>
</dbReference>